<reference evidence="1" key="1">
    <citation type="submission" date="2023-10" db="EMBL/GenBank/DDBJ databases">
        <authorList>
            <person name="Rodriguez Cubillos JULIANA M."/>
            <person name="De Vega J."/>
        </authorList>
    </citation>
    <scope>NUCLEOTIDE SEQUENCE</scope>
</reference>
<name>A0ACB0JPI6_TRIPR</name>
<dbReference type="EMBL" id="CASHSV030000098">
    <property type="protein sequence ID" value="CAJ2645691.1"/>
    <property type="molecule type" value="Genomic_DNA"/>
</dbReference>
<gene>
    <name evidence="1" type="ORF">MILVUS5_LOCUS14544</name>
</gene>
<organism evidence="1 2">
    <name type="scientific">Trifolium pratense</name>
    <name type="common">Red clover</name>
    <dbReference type="NCBI Taxonomy" id="57577"/>
    <lineage>
        <taxon>Eukaryota</taxon>
        <taxon>Viridiplantae</taxon>
        <taxon>Streptophyta</taxon>
        <taxon>Embryophyta</taxon>
        <taxon>Tracheophyta</taxon>
        <taxon>Spermatophyta</taxon>
        <taxon>Magnoliopsida</taxon>
        <taxon>eudicotyledons</taxon>
        <taxon>Gunneridae</taxon>
        <taxon>Pentapetalae</taxon>
        <taxon>rosids</taxon>
        <taxon>fabids</taxon>
        <taxon>Fabales</taxon>
        <taxon>Fabaceae</taxon>
        <taxon>Papilionoideae</taxon>
        <taxon>50 kb inversion clade</taxon>
        <taxon>NPAAA clade</taxon>
        <taxon>Hologalegina</taxon>
        <taxon>IRL clade</taxon>
        <taxon>Trifolieae</taxon>
        <taxon>Trifolium</taxon>
    </lineage>
</organism>
<keyword evidence="2" id="KW-1185">Reference proteome</keyword>
<protein>
    <submittedName>
        <fullName evidence="1">Uncharacterized protein</fullName>
    </submittedName>
</protein>
<comment type="caution">
    <text evidence="1">The sequence shown here is derived from an EMBL/GenBank/DDBJ whole genome shotgun (WGS) entry which is preliminary data.</text>
</comment>
<proteinExistence type="predicted"/>
<accession>A0ACB0JPI6</accession>
<sequence length="66" mass="7630">MLYVTSQRFGESSVSLCNSVLRDMIDSLQVVEVYNFLARWFFLQFSASKVFVKSFSLKTENDCFGI</sequence>
<evidence type="ECO:0000313" key="1">
    <source>
        <dbReference type="EMBL" id="CAJ2645691.1"/>
    </source>
</evidence>
<dbReference type="Proteomes" id="UP001177021">
    <property type="component" value="Unassembled WGS sequence"/>
</dbReference>
<evidence type="ECO:0000313" key="2">
    <source>
        <dbReference type="Proteomes" id="UP001177021"/>
    </source>
</evidence>